<dbReference type="GO" id="GO:0008237">
    <property type="term" value="F:metallopeptidase activity"/>
    <property type="evidence" value="ECO:0007669"/>
    <property type="project" value="InterPro"/>
</dbReference>
<evidence type="ECO:0000313" key="2">
    <source>
        <dbReference type="EMBL" id="MBA6118528.1"/>
    </source>
</evidence>
<dbReference type="InterPro" id="IPR024079">
    <property type="entry name" value="MetalloPept_cat_dom_sf"/>
</dbReference>
<reference evidence="2 3" key="1">
    <citation type="submission" date="2020-07" db="EMBL/GenBank/DDBJ databases">
        <title>Diversity of carbapenemase encoding genes among Pseudomonas putida group clinical isolates in a tertiary Brazilian hospital.</title>
        <authorList>
            <person name="Alberto-Lei F."/>
            <person name="Nodari C.S."/>
            <person name="Streling A.P."/>
            <person name="Paulino J.T."/>
            <person name="Bessa-Neto F.O."/>
            <person name="Cayo R."/>
            <person name="Gales A.C."/>
        </authorList>
    </citation>
    <scope>NUCLEOTIDE SEQUENCE [LARGE SCALE GENOMIC DNA]</scope>
    <source>
        <strain evidence="2 3">12464</strain>
    </source>
</reference>
<evidence type="ECO:0008006" key="4">
    <source>
        <dbReference type="Google" id="ProtNLM"/>
    </source>
</evidence>
<feature type="chain" id="PRO_5031210287" description="Reprolysin-like metallo-peptidase family M12B" evidence="1">
    <location>
        <begin position="25"/>
        <end position="208"/>
    </location>
</feature>
<evidence type="ECO:0000256" key="1">
    <source>
        <dbReference type="SAM" id="SignalP"/>
    </source>
</evidence>
<dbReference type="Proteomes" id="UP000553948">
    <property type="component" value="Unassembled WGS sequence"/>
</dbReference>
<dbReference type="Gene3D" id="3.40.390.10">
    <property type="entry name" value="Collagenase (Catalytic Domain)"/>
    <property type="match status" value="1"/>
</dbReference>
<dbReference type="AlphaFoldDB" id="A0A7W2QL07"/>
<keyword evidence="1" id="KW-0732">Signal</keyword>
<gene>
    <name evidence="2" type="ORF">H4C47_22700</name>
</gene>
<name>A0A7W2QL07_PSEPU</name>
<sequence>MLRPVRLALLFSLLFSLQLPNALAARSLVVTIYLHDDLADMREEQLHTDYVQHWLDEMRNFTHHPIEVVMRRNVQGITDIDYQSMPSGQILDTFTQEIAYLASNQMFSFLNKHLLMTRNPYDKSGLNYLAGLAHFKHNTAIASLSSYSSVAHEIGHMLSATHEDAELKFNGWVCETYTHPRVPARSHCYRYSDRNRANISDYLKYNSN</sequence>
<feature type="signal peptide" evidence="1">
    <location>
        <begin position="1"/>
        <end position="24"/>
    </location>
</feature>
<accession>A0A7W2QL07</accession>
<protein>
    <recommendedName>
        <fullName evidence="4">Reprolysin-like metallo-peptidase family M12B</fullName>
    </recommendedName>
</protein>
<comment type="caution">
    <text evidence="2">The sequence shown here is derived from an EMBL/GenBank/DDBJ whole genome shotgun (WGS) entry which is preliminary data.</text>
</comment>
<evidence type="ECO:0000313" key="3">
    <source>
        <dbReference type="Proteomes" id="UP000553948"/>
    </source>
</evidence>
<dbReference type="SUPFAM" id="SSF55486">
    <property type="entry name" value="Metalloproteases ('zincins'), catalytic domain"/>
    <property type="match status" value="1"/>
</dbReference>
<dbReference type="EMBL" id="JACGDG010000023">
    <property type="protein sequence ID" value="MBA6118528.1"/>
    <property type="molecule type" value="Genomic_DNA"/>
</dbReference>
<organism evidence="2 3">
    <name type="scientific">Pseudomonas putida</name>
    <name type="common">Arthrobacter siderocapsulatus</name>
    <dbReference type="NCBI Taxonomy" id="303"/>
    <lineage>
        <taxon>Bacteria</taxon>
        <taxon>Pseudomonadati</taxon>
        <taxon>Pseudomonadota</taxon>
        <taxon>Gammaproteobacteria</taxon>
        <taxon>Pseudomonadales</taxon>
        <taxon>Pseudomonadaceae</taxon>
        <taxon>Pseudomonas</taxon>
    </lineage>
</organism>
<proteinExistence type="predicted"/>